<dbReference type="SMART" id="SM00034">
    <property type="entry name" value="CLECT"/>
    <property type="match status" value="2"/>
</dbReference>
<keyword evidence="3" id="KW-0675">Receptor</keyword>
<feature type="signal peptide" evidence="1">
    <location>
        <begin position="1"/>
        <end position="24"/>
    </location>
</feature>
<dbReference type="InterPro" id="IPR016187">
    <property type="entry name" value="CTDL_fold"/>
</dbReference>
<feature type="chain" id="PRO_5043909936" evidence="1">
    <location>
        <begin position="25"/>
        <end position="308"/>
    </location>
</feature>
<dbReference type="Pfam" id="PF00059">
    <property type="entry name" value="Lectin_C"/>
    <property type="match status" value="2"/>
</dbReference>
<name>A0AAV3ZUB1_9GAST</name>
<evidence type="ECO:0000313" key="4">
    <source>
        <dbReference type="Proteomes" id="UP000735302"/>
    </source>
</evidence>
<dbReference type="EMBL" id="BLXT01002832">
    <property type="protein sequence ID" value="GFN98022.1"/>
    <property type="molecule type" value="Genomic_DNA"/>
</dbReference>
<keyword evidence="1" id="KW-0732">Signal</keyword>
<dbReference type="Proteomes" id="UP000735302">
    <property type="component" value="Unassembled WGS sequence"/>
</dbReference>
<evidence type="ECO:0000256" key="1">
    <source>
        <dbReference type="SAM" id="SignalP"/>
    </source>
</evidence>
<evidence type="ECO:0000313" key="3">
    <source>
        <dbReference type="EMBL" id="GFN98022.1"/>
    </source>
</evidence>
<dbReference type="SUPFAM" id="SSF56436">
    <property type="entry name" value="C-type lectin-like"/>
    <property type="match status" value="2"/>
</dbReference>
<dbReference type="Gene3D" id="3.10.100.10">
    <property type="entry name" value="Mannose-Binding Protein A, subunit A"/>
    <property type="match status" value="2"/>
</dbReference>
<dbReference type="CDD" id="cd00037">
    <property type="entry name" value="CLECT"/>
    <property type="match status" value="2"/>
</dbReference>
<protein>
    <submittedName>
        <fullName evidence="3">Mannose receptor c type 1</fullName>
    </submittedName>
</protein>
<comment type="caution">
    <text evidence="3">The sequence shown here is derived from an EMBL/GenBank/DDBJ whole genome shotgun (WGS) entry which is preliminary data.</text>
</comment>
<feature type="domain" description="C-type lectin" evidence="2">
    <location>
        <begin position="181"/>
        <end position="248"/>
    </location>
</feature>
<organism evidence="3 4">
    <name type="scientific">Plakobranchus ocellatus</name>
    <dbReference type="NCBI Taxonomy" id="259542"/>
    <lineage>
        <taxon>Eukaryota</taxon>
        <taxon>Metazoa</taxon>
        <taxon>Spiralia</taxon>
        <taxon>Lophotrochozoa</taxon>
        <taxon>Mollusca</taxon>
        <taxon>Gastropoda</taxon>
        <taxon>Heterobranchia</taxon>
        <taxon>Euthyneura</taxon>
        <taxon>Panpulmonata</taxon>
        <taxon>Sacoglossa</taxon>
        <taxon>Placobranchoidea</taxon>
        <taxon>Plakobranchidae</taxon>
        <taxon>Plakobranchus</taxon>
    </lineage>
</organism>
<evidence type="ECO:0000259" key="2">
    <source>
        <dbReference type="PROSITE" id="PS50041"/>
    </source>
</evidence>
<dbReference type="InterPro" id="IPR016186">
    <property type="entry name" value="C-type_lectin-like/link_sf"/>
</dbReference>
<dbReference type="PROSITE" id="PS50041">
    <property type="entry name" value="C_TYPE_LECTIN_2"/>
    <property type="match status" value="2"/>
</dbReference>
<accession>A0AAV3ZUB1</accession>
<reference evidence="3 4" key="1">
    <citation type="journal article" date="2021" name="Elife">
        <title>Chloroplast acquisition without the gene transfer in kleptoplastic sea slugs, Plakobranchus ocellatus.</title>
        <authorList>
            <person name="Maeda T."/>
            <person name="Takahashi S."/>
            <person name="Yoshida T."/>
            <person name="Shimamura S."/>
            <person name="Takaki Y."/>
            <person name="Nagai Y."/>
            <person name="Toyoda A."/>
            <person name="Suzuki Y."/>
            <person name="Arimoto A."/>
            <person name="Ishii H."/>
            <person name="Satoh N."/>
            <person name="Nishiyama T."/>
            <person name="Hasebe M."/>
            <person name="Maruyama T."/>
            <person name="Minagawa J."/>
            <person name="Obokata J."/>
            <person name="Shigenobu S."/>
        </authorList>
    </citation>
    <scope>NUCLEOTIDE SEQUENCE [LARGE SCALE GENOMIC DNA]</scope>
</reference>
<dbReference type="InterPro" id="IPR001304">
    <property type="entry name" value="C-type_lectin-like"/>
</dbReference>
<feature type="domain" description="C-type lectin" evidence="2">
    <location>
        <begin position="39"/>
        <end position="161"/>
    </location>
</feature>
<proteinExistence type="predicted"/>
<dbReference type="AlphaFoldDB" id="A0AAV3ZUB1"/>
<sequence>MAAFGLCCFFIVWTVFFTTFFAKAQISLPCDPGWLKTPSGATCVKLFDNPTKSWKDARRACNSTGGDLVTIRDKDMSNFIKVQFVNNNTNPIWIGLHKLGKGDGWRWLDEDVTPTYTDWRGNPKQSLWYKSKNCGFLKQFNKGEAAWNNWICGYKHQYICEKPIASPCYPEWVKTPRFESCIKIGITDWQFPWWAARRLCQKFGGDLVTIRDNTMSNFISDRIVAQNNFSYWIGLHKSTGKDIWHWNDEEGTTHTIPHVPTSSGQLWFFHLQTLKTSSYLRTTVVLPSPNVKNIIISQDNCGSSISKP</sequence>
<dbReference type="InterPro" id="IPR050111">
    <property type="entry name" value="C-type_lectin/snaclec_domain"/>
</dbReference>
<keyword evidence="4" id="KW-1185">Reference proteome</keyword>
<dbReference type="PANTHER" id="PTHR22803">
    <property type="entry name" value="MANNOSE, PHOSPHOLIPASE, LECTIN RECEPTOR RELATED"/>
    <property type="match status" value="1"/>
</dbReference>
<gene>
    <name evidence="3" type="ORF">PoB_002452800</name>
</gene>